<dbReference type="SMART" id="SM00487">
    <property type="entry name" value="DEXDc"/>
    <property type="match status" value="1"/>
</dbReference>
<feature type="region of interest" description="Disordered" evidence="4">
    <location>
        <begin position="51"/>
        <end position="106"/>
    </location>
</feature>
<evidence type="ECO:0000256" key="1">
    <source>
        <dbReference type="ARBA" id="ARBA00022741"/>
    </source>
</evidence>
<proteinExistence type="predicted"/>
<evidence type="ECO:0000313" key="7">
    <source>
        <dbReference type="EMBL" id="KAG0502462.1"/>
    </source>
</evidence>
<keyword evidence="3" id="KW-0175">Coiled coil</keyword>
<dbReference type="Gene3D" id="1.10.150.20">
    <property type="entry name" value="5' to 3' exonuclease, C-terminal subdomain"/>
    <property type="match status" value="2"/>
</dbReference>
<dbReference type="Pfam" id="PF00270">
    <property type="entry name" value="DEAD"/>
    <property type="match status" value="1"/>
</dbReference>
<dbReference type="InterPro" id="IPR043502">
    <property type="entry name" value="DNA/RNA_pol_sf"/>
</dbReference>
<dbReference type="FunFam" id="3.40.50.300:FF:001000">
    <property type="entry name" value="Helicase and polymerase-containing protein TEBICHI"/>
    <property type="match status" value="1"/>
</dbReference>
<feature type="compositionally biased region" description="Basic and acidic residues" evidence="4">
    <location>
        <begin position="81"/>
        <end position="106"/>
    </location>
</feature>
<dbReference type="Pfam" id="PF00476">
    <property type="entry name" value="DNA_pol_A"/>
    <property type="match status" value="1"/>
</dbReference>
<dbReference type="InterPro" id="IPR036397">
    <property type="entry name" value="RNaseH_sf"/>
</dbReference>
<dbReference type="PRINTS" id="PR00868">
    <property type="entry name" value="DNAPOLI"/>
</dbReference>
<dbReference type="InterPro" id="IPR001098">
    <property type="entry name" value="DNA-dir_DNA_pol_A_palm_dom"/>
</dbReference>
<feature type="domain" description="Helicase ATP-binding" evidence="5">
    <location>
        <begin position="667"/>
        <end position="859"/>
    </location>
</feature>
<dbReference type="GO" id="GO:0003887">
    <property type="term" value="F:DNA-directed DNA polymerase activity"/>
    <property type="evidence" value="ECO:0007669"/>
    <property type="project" value="InterPro"/>
</dbReference>
<dbReference type="Pfam" id="PF21099">
    <property type="entry name" value="POLQ_helical"/>
    <property type="match status" value="1"/>
</dbReference>
<dbReference type="Pfam" id="PF20470">
    <property type="entry name" value="HTH_61"/>
    <property type="match status" value="1"/>
</dbReference>
<evidence type="ECO:0008006" key="9">
    <source>
        <dbReference type="Google" id="ProtNLM"/>
    </source>
</evidence>
<dbReference type="EMBL" id="JADCNM010000001">
    <property type="protein sequence ID" value="KAG0502462.1"/>
    <property type="molecule type" value="Genomic_DNA"/>
</dbReference>
<feature type="compositionally biased region" description="Basic and acidic residues" evidence="4">
    <location>
        <begin position="53"/>
        <end position="68"/>
    </location>
</feature>
<dbReference type="InterPro" id="IPR027417">
    <property type="entry name" value="P-loop_NTPase"/>
</dbReference>
<dbReference type="InterPro" id="IPR001650">
    <property type="entry name" value="Helicase_C-like"/>
</dbReference>
<dbReference type="InterPro" id="IPR048960">
    <property type="entry name" value="POLQ-like_helical"/>
</dbReference>
<dbReference type="Proteomes" id="UP000639772">
    <property type="component" value="Chromosome 1"/>
</dbReference>
<comment type="caution">
    <text evidence="7">The sequence shown here is derived from an EMBL/GenBank/DDBJ whole genome shotgun (WGS) entry which is preliminary data.</text>
</comment>
<dbReference type="InterPro" id="IPR014001">
    <property type="entry name" value="Helicase_ATP-bd"/>
</dbReference>
<dbReference type="PANTHER" id="PTHR10133">
    <property type="entry name" value="DNA POLYMERASE I"/>
    <property type="match status" value="1"/>
</dbReference>
<evidence type="ECO:0000256" key="4">
    <source>
        <dbReference type="SAM" id="MobiDB-lite"/>
    </source>
</evidence>
<dbReference type="CDD" id="cd08638">
    <property type="entry name" value="DNA_pol_A_theta"/>
    <property type="match status" value="1"/>
</dbReference>
<dbReference type="GO" id="GO:0005524">
    <property type="term" value="F:ATP binding"/>
    <property type="evidence" value="ECO:0007669"/>
    <property type="project" value="UniProtKB-KW"/>
</dbReference>
<dbReference type="Gene3D" id="1.20.1060.10">
    <property type="entry name" value="Taq DNA Polymerase, Chain T, domain 4"/>
    <property type="match status" value="1"/>
</dbReference>
<evidence type="ECO:0000256" key="3">
    <source>
        <dbReference type="SAM" id="Coils"/>
    </source>
</evidence>
<protein>
    <recommendedName>
        <fullName evidence="9">DNA-directed DNA polymerase</fullName>
    </recommendedName>
</protein>
<dbReference type="InterPro" id="IPR011545">
    <property type="entry name" value="DEAD/DEAH_box_helicase_dom"/>
</dbReference>
<dbReference type="SUPFAM" id="SSF158702">
    <property type="entry name" value="Sec63 N-terminal domain-like"/>
    <property type="match status" value="1"/>
</dbReference>
<accession>A0A835VKP1</accession>
<dbReference type="GO" id="GO:0006261">
    <property type="term" value="P:DNA-templated DNA replication"/>
    <property type="evidence" value="ECO:0007669"/>
    <property type="project" value="InterPro"/>
</dbReference>
<evidence type="ECO:0000256" key="2">
    <source>
        <dbReference type="ARBA" id="ARBA00022840"/>
    </source>
</evidence>
<dbReference type="FunFam" id="3.40.50.300:FF:000968">
    <property type="entry name" value="Helicase and polymerase-containing protein TEBICHI"/>
    <property type="match status" value="1"/>
</dbReference>
<dbReference type="SMART" id="SM00490">
    <property type="entry name" value="HELICc"/>
    <property type="match status" value="1"/>
</dbReference>
<keyword evidence="1" id="KW-0547">Nucleotide-binding</keyword>
<name>A0A835VKP1_VANPL</name>
<dbReference type="PROSITE" id="PS51194">
    <property type="entry name" value="HELICASE_CTER"/>
    <property type="match status" value="1"/>
</dbReference>
<dbReference type="Pfam" id="PF00271">
    <property type="entry name" value="Helicase_C"/>
    <property type="match status" value="1"/>
</dbReference>
<dbReference type="FunFam" id="1.20.1060.10:FF:000003">
    <property type="entry name" value="Helicase and polymerase-containing protein TEBICHI"/>
    <property type="match status" value="1"/>
</dbReference>
<dbReference type="CDD" id="cd18026">
    <property type="entry name" value="DEXHc_POLQ-like"/>
    <property type="match status" value="1"/>
</dbReference>
<dbReference type="Gene3D" id="3.40.50.300">
    <property type="entry name" value="P-loop containing nucleotide triphosphate hydrolases"/>
    <property type="match status" value="2"/>
</dbReference>
<feature type="compositionally biased region" description="Polar residues" evidence="4">
    <location>
        <begin position="1435"/>
        <end position="1446"/>
    </location>
</feature>
<keyword evidence="2" id="KW-0067">ATP-binding</keyword>
<feature type="region of interest" description="Disordered" evidence="4">
    <location>
        <begin position="1430"/>
        <end position="1457"/>
    </location>
</feature>
<dbReference type="Gene3D" id="3.30.420.10">
    <property type="entry name" value="Ribonuclease H-like superfamily/Ribonuclease H"/>
    <property type="match status" value="1"/>
</dbReference>
<dbReference type="OrthoDB" id="2320933at2759"/>
<feature type="region of interest" description="Disordered" evidence="4">
    <location>
        <begin position="158"/>
        <end position="212"/>
    </location>
</feature>
<sequence>MRKKAFGKATLKLSYQRKLFPDPLPHLERSNLGLDGEDRLLSNQIGEWQQETHGWRREGRTEPSDRRSTLCSNPNSSDFPYRNESRNEYAVEKKGDREREREREQHKTVDHLILKNKLEINETVAVPSVLYHFTGQYGESPDSFAGKTLPSKRRACTLLSMSSGPPKGRISQKRAEKDTKVSSSGSPKGSLAGYLVKSPDVSTPSDVSKVPSGRLGTVKRNLALEIGLSSDISENPLWLRNLRENRRPMKSIVRLKQFYLVKKRVLVEAIKLEAPSAVEVVADPGGANLELKKFTNDFLSLYCSDLPSVLPVADDVKVKKRIGGTFLLSPCSKKQCIVDNSDIGSDVQKSASKGDCPEMNVNIIKSMQESKCNAGKGFDYIINARVNFKKRSETPDLNSIKSVFATNSSSTETPKSVSRSSIFSPGEDFWNEAIEVADGLFVPAEMPSECSQVLRQVTSRKSFEKGKSSCAASSQIFRKLEAGKLLAENGIEIVSTKPNEKSIEELKMSSDEIQQPEASPLPIKHFDFLQEENKIINKNRVLDDAEAVTNSGVCLVDANSINSEHLANEGFEKEGRCKVNDVDLPANDKDTVGVSSTVHSRLRAGELSTTLISQVYYKECNRSHIGANSPACNKETGTPSNSIPLKDHLQLSSWLPSELVGVECLLVDGVLERRNLVYCASTSAGKSFVAEILMLRRVINTRKMALLVLPYVSICAEKAEHLEQLLGPLGKHVHSFYGNQGGASLPRDTTVAVCTIEKANSLINKLLEEGRLSEVGIIVIDELHMVGDHHRGYLLELLLTKLRYAAGEGNLETSSEEGSGTSSGKTDAACGLQIVGMSATMPNLAAVADWLQAALYQTDFRPVPLEEFIKVGNTIFNKKNEIIRVLQKAAELGGKDPDHIVELCNEVIQDGHSVLLFCSSRKGCELTARHISKLLKGYNFAMREVDSDFGDASSAMDALRRSPSGLDPILEETLPCGVAYHHAGLTVEEREIIEMCYRKGIVRVLTATSTLAAGVNLPARRVIFRQPRIGRDFIDGTRYRQMSGRAGRSGIDTQGESILICKHDEVKKVAAILNDSCPPLQSCLSEDKNGMTHAIMEVVAGGIVQSARDIHRYVRCTLLNSTKPFEDVVKSAQDSLRWLCHKKFLEWNEETRLYSSTPLGRAAFGSSLNPEESLVVLSDLSRAREGFVLASDLHLVYLVTPINVEVEPDWELYYQRFMELSSLDQSVGNRVGVMEPFLMRMAHGAPMHVLGRSKGRHLHSNDKVHERIASNGSDLLSNEQTLRICRRFYVALMLSRLVQEVPVADVCEAFKVARGMIQALQENAGRFASMVSSFCERLGSRARALYKAGLRSPLSIAEASVSDIANALFDSSTWAGQEGSARRRIQMGVAKKIKDAARKIMLDKAEEARVAAFSAFRSLGVHVPEFTRPTISAKAKNSPQDGTSASPRDAQSPAESSAFEYTKALCSSEAGENAKWSAETEMEKFTSKTDTAVGKADLSGNVQYDQNPPMPELRDETSLVKCNYPDQLHENYVKPVDESFPSLAHDNDDYPIKHAPEHRERNQGLRETINANSNNGPTCASRFPGGFDSFLEQWDLKKEFYFDLHYSKLPGQQYSVQFEVFGLAICWENSPVYYINFLKDLLPSGKEICHSETSERVVSCEMWSSTKSRWKILGKIMSRIGSHKITWNLKTQIQALKAPCVSIPRFTRLGLNPNAVTDTELFGGSYILLPPIFIHDGIDLRVMAWSLWPDEESKSTPSLEKLVKKRLSSQATAAAVRDGRWRNQMHKAALNGCCRRVAQTRAVSSVLWKLLASENLVNALRRIENPMVEVLADMELWGIGVDMEACLRARHDLTKKLKDLEKDAHDLAGMPFSLYSTADIAHVLYNRLKLPIPNGGKKGKLHPSTNKQMLGLLRGQHPIISVIKEHRTLAKLLNSTLGSICSRARLCDDSQKYVVHAHWLQTSTSTGRLSMEEPNLQCVEHMVSFITHHPDARNLSSSTIDHQINPRDFIVPTQDNWLLLTADYSQIELRLMAHFAKDTALIELLSKPDGDCFNMIAARWTECSTSEAVEKIQSFKESFPGVSAWLNEAVDSCCNKGYVETLMGRKRFLSKIHFGNSKEKAKAQRQAVNSICQGSAADVIKTAMIKIHTSLVGGGGAFGASSRAAMQFSILRGHCRIILQVHDELVLEVDPRLTREASILLKTSMEGAVSLLEEPGAHLSLSYWNPEHIHEHTTERLIKISLLDAILSAIFPQLNKKFRIEHADVKQNANIAVIFFSDSLYVAREKKRGMGSVESLGALTQFSFWGQFTGCC</sequence>
<evidence type="ECO:0000313" key="8">
    <source>
        <dbReference type="Proteomes" id="UP000639772"/>
    </source>
</evidence>
<feature type="coiled-coil region" evidence="3">
    <location>
        <begin position="1843"/>
        <end position="1870"/>
    </location>
</feature>
<gene>
    <name evidence="7" type="ORF">HPP92_002534</name>
</gene>
<dbReference type="InterPro" id="IPR002298">
    <property type="entry name" value="DNA_polymerase_A"/>
</dbReference>
<evidence type="ECO:0000259" key="5">
    <source>
        <dbReference type="PROSITE" id="PS51192"/>
    </source>
</evidence>
<dbReference type="CDD" id="cd18795">
    <property type="entry name" value="SF2_C_Ski2"/>
    <property type="match status" value="1"/>
</dbReference>
<dbReference type="Gene3D" id="3.30.70.370">
    <property type="match status" value="2"/>
</dbReference>
<reference evidence="7 8" key="1">
    <citation type="journal article" date="2020" name="Nat. Food">
        <title>A phased Vanilla planifolia genome enables genetic improvement of flavour and production.</title>
        <authorList>
            <person name="Hasing T."/>
            <person name="Tang H."/>
            <person name="Brym M."/>
            <person name="Khazi F."/>
            <person name="Huang T."/>
            <person name="Chambers A.H."/>
        </authorList>
    </citation>
    <scope>NUCLEOTIDE SEQUENCE [LARGE SCALE GENOMIC DNA]</scope>
    <source>
        <tissue evidence="7">Leaf</tissue>
    </source>
</reference>
<dbReference type="GO" id="GO:0003677">
    <property type="term" value="F:DNA binding"/>
    <property type="evidence" value="ECO:0007669"/>
    <property type="project" value="InterPro"/>
</dbReference>
<dbReference type="SUPFAM" id="SSF52540">
    <property type="entry name" value="P-loop containing nucleoside triphosphate hydrolases"/>
    <property type="match status" value="1"/>
</dbReference>
<feature type="domain" description="Helicase C-terminal" evidence="6">
    <location>
        <begin position="895"/>
        <end position="1091"/>
    </location>
</feature>
<dbReference type="PROSITE" id="PS51192">
    <property type="entry name" value="HELICASE_ATP_BIND_1"/>
    <property type="match status" value="1"/>
</dbReference>
<dbReference type="Gene3D" id="1.10.3380.20">
    <property type="match status" value="1"/>
</dbReference>
<organism evidence="7 8">
    <name type="scientific">Vanilla planifolia</name>
    <name type="common">Vanilla</name>
    <dbReference type="NCBI Taxonomy" id="51239"/>
    <lineage>
        <taxon>Eukaryota</taxon>
        <taxon>Viridiplantae</taxon>
        <taxon>Streptophyta</taxon>
        <taxon>Embryophyta</taxon>
        <taxon>Tracheophyta</taxon>
        <taxon>Spermatophyta</taxon>
        <taxon>Magnoliopsida</taxon>
        <taxon>Liliopsida</taxon>
        <taxon>Asparagales</taxon>
        <taxon>Orchidaceae</taxon>
        <taxon>Vanilloideae</taxon>
        <taxon>Vanilleae</taxon>
        <taxon>Vanilla</taxon>
    </lineage>
</organism>
<dbReference type="InterPro" id="IPR046931">
    <property type="entry name" value="HTH_61"/>
</dbReference>
<dbReference type="SMART" id="SM00482">
    <property type="entry name" value="POLAc"/>
    <property type="match status" value="1"/>
</dbReference>
<evidence type="ECO:0000259" key="6">
    <source>
        <dbReference type="PROSITE" id="PS51194"/>
    </source>
</evidence>
<dbReference type="PANTHER" id="PTHR10133:SF62">
    <property type="entry name" value="DNA POLYMERASE THETA"/>
    <property type="match status" value="1"/>
</dbReference>
<feature type="compositionally biased region" description="Polar residues" evidence="4">
    <location>
        <begin position="69"/>
        <end position="78"/>
    </location>
</feature>
<dbReference type="GO" id="GO:0006302">
    <property type="term" value="P:double-strand break repair"/>
    <property type="evidence" value="ECO:0007669"/>
    <property type="project" value="TreeGrafter"/>
</dbReference>
<dbReference type="SUPFAM" id="SSF56672">
    <property type="entry name" value="DNA/RNA polymerases"/>
    <property type="match status" value="1"/>
</dbReference>